<dbReference type="PANTHER" id="PTHR43100:SF1">
    <property type="entry name" value="GLUTAMATE SYNTHASE [NADPH] SMALL CHAIN"/>
    <property type="match status" value="1"/>
</dbReference>
<comment type="pathway">
    <text evidence="5">Amino-acid biosynthesis; L-glutamate biosynthesis via GLT pathway; L-glutamate from 2-oxoglutarate and L-glutamine (NAD(+) route): step 1/1.</text>
</comment>
<evidence type="ECO:0000256" key="22">
    <source>
        <dbReference type="SAM" id="MobiDB-lite"/>
    </source>
</evidence>
<evidence type="ECO:0000256" key="13">
    <source>
        <dbReference type="ARBA" id="ARBA00023002"/>
    </source>
</evidence>
<evidence type="ECO:0000256" key="1">
    <source>
        <dbReference type="ARBA" id="ARBA00001917"/>
    </source>
</evidence>
<dbReference type="InterPro" id="IPR012220">
    <property type="entry name" value="Glu_synth_euk"/>
</dbReference>
<dbReference type="FunFam" id="2.160.20.60:FF:000001">
    <property type="entry name" value="Glutamate synthase, large subunit"/>
    <property type="match status" value="1"/>
</dbReference>
<comment type="similarity">
    <text evidence="6">Belongs to the glutamate synthase family.</text>
</comment>
<dbReference type="InterPro" id="IPR002932">
    <property type="entry name" value="Glu_synthdom"/>
</dbReference>
<comment type="pathway">
    <text evidence="4">Nitrogen metabolism.</text>
</comment>
<dbReference type="SUPFAM" id="SSF46548">
    <property type="entry name" value="alpha-helical ferredoxin"/>
    <property type="match status" value="1"/>
</dbReference>
<name>A0A830H317_9CHLO</name>
<dbReference type="InterPro" id="IPR002489">
    <property type="entry name" value="Glu_synth_asu_C"/>
</dbReference>
<evidence type="ECO:0000256" key="8">
    <source>
        <dbReference type="ARBA" id="ARBA00022630"/>
    </source>
</evidence>
<dbReference type="CDD" id="cd02808">
    <property type="entry name" value="GltS_FMN"/>
    <property type="match status" value="1"/>
</dbReference>
<dbReference type="GO" id="GO:0005506">
    <property type="term" value="F:iron ion binding"/>
    <property type="evidence" value="ECO:0007669"/>
    <property type="project" value="InterPro"/>
</dbReference>
<dbReference type="FunFam" id="3.20.20.70:FF:000031">
    <property type="entry name" value="Glutamate synthase 1 [NADH]"/>
    <property type="match status" value="1"/>
</dbReference>
<dbReference type="InterPro" id="IPR036485">
    <property type="entry name" value="Glu_synth_asu_C_sf"/>
</dbReference>
<feature type="region of interest" description="Disordered" evidence="22">
    <location>
        <begin position="2166"/>
        <end position="2192"/>
    </location>
</feature>
<organism evidence="24 25">
    <name type="scientific">Pycnococcus provasolii</name>
    <dbReference type="NCBI Taxonomy" id="41880"/>
    <lineage>
        <taxon>Eukaryota</taxon>
        <taxon>Viridiplantae</taxon>
        <taxon>Chlorophyta</taxon>
        <taxon>Pseudoscourfieldiophyceae</taxon>
        <taxon>Pseudoscourfieldiales</taxon>
        <taxon>Pycnococcaceae</taxon>
        <taxon>Pycnococcus</taxon>
    </lineage>
</organism>
<comment type="catalytic activity">
    <reaction evidence="19">
        <text>2 L-glutamate + NAD(+) = L-glutamine + 2-oxoglutarate + NADH + H(+)</text>
        <dbReference type="Rhea" id="RHEA:13753"/>
        <dbReference type="ChEBI" id="CHEBI:15378"/>
        <dbReference type="ChEBI" id="CHEBI:16810"/>
        <dbReference type="ChEBI" id="CHEBI:29985"/>
        <dbReference type="ChEBI" id="CHEBI:57540"/>
        <dbReference type="ChEBI" id="CHEBI:57945"/>
        <dbReference type="ChEBI" id="CHEBI:58359"/>
        <dbReference type="EC" id="1.4.1.14"/>
    </reaction>
</comment>
<dbReference type="UniPathway" id="UPA00045"/>
<evidence type="ECO:0000256" key="9">
    <source>
        <dbReference type="ARBA" id="ARBA00022643"/>
    </source>
</evidence>
<dbReference type="GO" id="GO:0016639">
    <property type="term" value="F:oxidoreductase activity, acting on the CH-NH2 group of donors, NAD or NADP as acceptor"/>
    <property type="evidence" value="ECO:0007669"/>
    <property type="project" value="InterPro"/>
</dbReference>
<comment type="pathway">
    <text evidence="3">Energy metabolism; nitrogen metabolism.</text>
</comment>
<feature type="active site" description="For GATase activity" evidence="20">
    <location>
        <position position="60"/>
    </location>
</feature>
<dbReference type="CDD" id="cd00982">
    <property type="entry name" value="gltB_C"/>
    <property type="match status" value="1"/>
</dbReference>
<keyword evidence="15 21" id="KW-0411">Iron-sulfur</keyword>
<evidence type="ECO:0000256" key="4">
    <source>
        <dbReference type="ARBA" id="ARBA00004909"/>
    </source>
</evidence>
<protein>
    <recommendedName>
        <fullName evidence="18">glutamate synthase (NADH)</fullName>
        <ecNumber evidence="18">1.4.1.14</ecNumber>
    </recommendedName>
</protein>
<keyword evidence="12" id="KW-0315">Glutamine amidotransferase</keyword>
<dbReference type="SUPFAM" id="SSF56235">
    <property type="entry name" value="N-terminal nucleophile aminohydrolases (Ntn hydrolases)"/>
    <property type="match status" value="1"/>
</dbReference>
<dbReference type="Pfam" id="PF00310">
    <property type="entry name" value="GATase_2"/>
    <property type="match status" value="1"/>
</dbReference>
<dbReference type="NCBIfam" id="TIGR01317">
    <property type="entry name" value="GOGAT_sm_gam"/>
    <property type="match status" value="1"/>
</dbReference>
<dbReference type="Pfam" id="PF01493">
    <property type="entry name" value="GXGXG"/>
    <property type="match status" value="1"/>
</dbReference>
<dbReference type="Proteomes" id="UP000660262">
    <property type="component" value="Unassembled WGS sequence"/>
</dbReference>
<keyword evidence="13" id="KW-0560">Oxidoreductase</keyword>
<comment type="cofactor">
    <cofactor evidence="2">
        <name>FAD</name>
        <dbReference type="ChEBI" id="CHEBI:57692"/>
    </cofactor>
</comment>
<dbReference type="GO" id="GO:0051538">
    <property type="term" value="F:3 iron, 4 sulfur cluster binding"/>
    <property type="evidence" value="ECO:0007669"/>
    <property type="project" value="UniProtKB-KW"/>
</dbReference>
<dbReference type="InterPro" id="IPR017932">
    <property type="entry name" value="GATase_2_dom"/>
</dbReference>
<feature type="binding site" evidence="21">
    <location>
        <position position="1222"/>
    </location>
    <ligand>
        <name>[3Fe-4S] cluster</name>
        <dbReference type="ChEBI" id="CHEBI:21137"/>
    </ligand>
</feature>
<evidence type="ECO:0000256" key="11">
    <source>
        <dbReference type="ARBA" id="ARBA00022827"/>
    </source>
</evidence>
<keyword evidence="16" id="KW-0314">Glutamate biosynthesis</keyword>
<feature type="region of interest" description="Disordered" evidence="22">
    <location>
        <begin position="1"/>
        <end position="51"/>
    </location>
</feature>
<dbReference type="EC" id="1.4.1.14" evidence="18"/>
<evidence type="ECO:0000259" key="23">
    <source>
        <dbReference type="PROSITE" id="PS51278"/>
    </source>
</evidence>
<dbReference type="Gene3D" id="3.20.20.70">
    <property type="entry name" value="Aldolase class I"/>
    <property type="match status" value="2"/>
</dbReference>
<dbReference type="InterPro" id="IPR028261">
    <property type="entry name" value="DPD_II"/>
</dbReference>
<evidence type="ECO:0000256" key="18">
    <source>
        <dbReference type="ARBA" id="ARBA00024383"/>
    </source>
</evidence>
<feature type="compositionally biased region" description="Basic residues" evidence="22">
    <location>
        <begin position="19"/>
        <end position="33"/>
    </location>
</feature>
<evidence type="ECO:0000256" key="2">
    <source>
        <dbReference type="ARBA" id="ARBA00001974"/>
    </source>
</evidence>
<dbReference type="PIRSF" id="PIRSF000187">
    <property type="entry name" value="GOGAT"/>
    <property type="match status" value="1"/>
</dbReference>
<dbReference type="Gene3D" id="1.10.1060.10">
    <property type="entry name" value="Alpha-helical ferredoxin"/>
    <property type="match status" value="1"/>
</dbReference>
<dbReference type="Pfam" id="PF14691">
    <property type="entry name" value="Fer4_20"/>
    <property type="match status" value="1"/>
</dbReference>
<dbReference type="Gene3D" id="2.160.20.60">
    <property type="entry name" value="Glutamate synthase, alpha subunit, C-terminal domain"/>
    <property type="match status" value="1"/>
</dbReference>
<dbReference type="PROSITE" id="PS51278">
    <property type="entry name" value="GATASE_TYPE_2"/>
    <property type="match status" value="1"/>
</dbReference>
<feature type="region of interest" description="Disordered" evidence="22">
    <location>
        <begin position="990"/>
        <end position="1017"/>
    </location>
</feature>
<evidence type="ECO:0000256" key="15">
    <source>
        <dbReference type="ARBA" id="ARBA00023014"/>
    </source>
</evidence>
<dbReference type="SUPFAM" id="SSF51395">
    <property type="entry name" value="FMN-linked oxidoreductases"/>
    <property type="match status" value="1"/>
</dbReference>
<evidence type="ECO:0000313" key="25">
    <source>
        <dbReference type="Proteomes" id="UP000660262"/>
    </source>
</evidence>
<evidence type="ECO:0000256" key="20">
    <source>
        <dbReference type="PIRSR" id="PIRSR000187-1"/>
    </source>
</evidence>
<evidence type="ECO:0000256" key="12">
    <source>
        <dbReference type="ARBA" id="ARBA00022962"/>
    </source>
</evidence>
<evidence type="ECO:0000256" key="5">
    <source>
        <dbReference type="ARBA" id="ARBA00004944"/>
    </source>
</evidence>
<proteinExistence type="inferred from homology"/>
<dbReference type="InterPro" id="IPR009051">
    <property type="entry name" value="Helical_ferredxn"/>
</dbReference>
<dbReference type="Pfam" id="PF01645">
    <property type="entry name" value="Glu_synthase"/>
    <property type="match status" value="1"/>
</dbReference>
<dbReference type="InterPro" id="IPR006005">
    <property type="entry name" value="Glut_synth_ssu1"/>
</dbReference>
<accession>A0A830H317</accession>
<gene>
    <name evidence="24" type="ORF">PPROV_000010000</name>
</gene>
<dbReference type="GO" id="GO:0097054">
    <property type="term" value="P:L-glutamate biosynthetic process"/>
    <property type="evidence" value="ECO:0007669"/>
    <property type="project" value="UniProtKB-UniPathway"/>
</dbReference>
<dbReference type="CDD" id="cd00713">
    <property type="entry name" value="GltS"/>
    <property type="match status" value="1"/>
</dbReference>
<feature type="domain" description="Glutamine amidotransferase type-2" evidence="23">
    <location>
        <begin position="60"/>
        <end position="468"/>
    </location>
</feature>
<comment type="cofactor">
    <cofactor evidence="1">
        <name>FMN</name>
        <dbReference type="ChEBI" id="CHEBI:58210"/>
    </cofactor>
</comment>
<evidence type="ECO:0000256" key="10">
    <source>
        <dbReference type="ARBA" id="ARBA00022723"/>
    </source>
</evidence>
<evidence type="ECO:0000256" key="21">
    <source>
        <dbReference type="PIRSR" id="PIRSR000187-2"/>
    </source>
</evidence>
<reference evidence="24" key="1">
    <citation type="submission" date="2020-10" db="EMBL/GenBank/DDBJ databases">
        <title>Unveiling of a novel bifunctional photoreceptor, Dualchrome1, isolated from a cosmopolitan green alga.</title>
        <authorList>
            <person name="Suzuki S."/>
            <person name="Kawachi M."/>
        </authorList>
    </citation>
    <scope>NUCLEOTIDE SEQUENCE</scope>
    <source>
        <strain evidence="24">NIES 2893</strain>
    </source>
</reference>
<dbReference type="PANTHER" id="PTHR43100">
    <property type="entry name" value="GLUTAMATE SYNTHASE [NADPH] SMALL CHAIN"/>
    <property type="match status" value="1"/>
</dbReference>
<dbReference type="InterPro" id="IPR029055">
    <property type="entry name" value="Ntn_hydrolases_N"/>
</dbReference>
<keyword evidence="14" id="KW-0408">Iron</keyword>
<keyword evidence="10" id="KW-0479">Metal-binding</keyword>
<evidence type="ECO:0000256" key="17">
    <source>
        <dbReference type="ARBA" id="ARBA00023291"/>
    </source>
</evidence>
<dbReference type="GO" id="GO:0010181">
    <property type="term" value="F:FMN binding"/>
    <property type="evidence" value="ECO:0007669"/>
    <property type="project" value="InterPro"/>
</dbReference>
<dbReference type="EMBL" id="BNJQ01000001">
    <property type="protein sequence ID" value="GHP01344.1"/>
    <property type="molecule type" value="Genomic_DNA"/>
</dbReference>
<dbReference type="FunFam" id="3.50.50.60:FF:000022">
    <property type="entry name" value="Glutamate synthase [NADH], amyloplastic"/>
    <property type="match status" value="1"/>
</dbReference>
<dbReference type="Pfam" id="PF04898">
    <property type="entry name" value="Glu_syn_central"/>
    <property type="match status" value="1"/>
</dbReference>
<dbReference type="OrthoDB" id="4327079at2759"/>
<dbReference type="SUPFAM" id="SSF69336">
    <property type="entry name" value="Alpha subunit of glutamate synthase, C-terminal domain"/>
    <property type="match status" value="1"/>
</dbReference>
<dbReference type="FunFam" id="3.20.20.70:FF:000017">
    <property type="entry name" value="Glutamate synthase [NADH], amyloplastic"/>
    <property type="match status" value="1"/>
</dbReference>
<dbReference type="SUPFAM" id="SSF51971">
    <property type="entry name" value="Nucleotide-binding domain"/>
    <property type="match status" value="1"/>
</dbReference>
<dbReference type="InterPro" id="IPR051394">
    <property type="entry name" value="Glutamate_Synthase"/>
</dbReference>
<dbReference type="Gene3D" id="3.60.20.10">
    <property type="entry name" value="Glutamine Phosphoribosylpyrophosphate, subunit 1, domain 1"/>
    <property type="match status" value="1"/>
</dbReference>
<dbReference type="Pfam" id="PF07992">
    <property type="entry name" value="Pyr_redox_2"/>
    <property type="match status" value="1"/>
</dbReference>
<keyword evidence="7" id="KW-0028">Amino-acid biosynthesis</keyword>
<evidence type="ECO:0000256" key="14">
    <source>
        <dbReference type="ARBA" id="ARBA00023004"/>
    </source>
</evidence>
<evidence type="ECO:0000256" key="7">
    <source>
        <dbReference type="ARBA" id="ARBA00022605"/>
    </source>
</evidence>
<evidence type="ECO:0000256" key="16">
    <source>
        <dbReference type="ARBA" id="ARBA00023164"/>
    </source>
</evidence>
<comment type="caution">
    <text evidence="24">The sequence shown here is derived from an EMBL/GenBank/DDBJ whole genome shotgun (WGS) entry which is preliminary data.</text>
</comment>
<feature type="binding site" evidence="21">
    <location>
        <position position="1227"/>
    </location>
    <ligand>
        <name>[3Fe-4S] cluster</name>
        <dbReference type="ChEBI" id="CHEBI:21137"/>
    </ligand>
</feature>
<dbReference type="UniPathway" id="UPA00634">
    <property type="reaction ID" value="UER00690"/>
</dbReference>
<dbReference type="GO" id="GO:0050660">
    <property type="term" value="F:flavin adenine dinucleotide binding"/>
    <property type="evidence" value="ECO:0007669"/>
    <property type="project" value="InterPro"/>
</dbReference>
<keyword evidence="17 21" id="KW-0003">3Fe-4S</keyword>
<keyword evidence="11" id="KW-0274">FAD</keyword>
<dbReference type="PRINTS" id="PR00419">
    <property type="entry name" value="ADXRDTASE"/>
</dbReference>
<dbReference type="GO" id="GO:0019676">
    <property type="term" value="P:ammonia assimilation cycle"/>
    <property type="evidence" value="ECO:0007669"/>
    <property type="project" value="UniProtKB-ARBA"/>
</dbReference>
<feature type="binding site" evidence="21">
    <location>
        <position position="1216"/>
    </location>
    <ligand>
        <name>[3Fe-4S] cluster</name>
        <dbReference type="ChEBI" id="CHEBI:21137"/>
    </ligand>
</feature>
<sequence>MLSSSSSTSVRIARNHNGVSRKKHQQHHRRHTKTSAIRHAEHDPASKMGLYDPSMDTDACGVGIIGELNKEPTHQCVKDGLTMLARMQHRGGCGCEVNTGDGAGMIVAMPHEFMASVAQKDLNVTLPPPNEYAVGMIFLPTDPGERARCRADFENVAKSLNIDVLGWRSVPTDNSIIGDSAIKVEPVIEQVFVTPSTDSLTTEQQMFVLRKRATLTVKERRGADGPSAEKPQDFYIVSLSSTTITYKGQLRADQIEEYYLDVASPLFKSYMCMVHSRFSTNTNPSWDRAQPFRYMAHNGEINTLRGNVNWMRAREGIMDEPWQGLGLSREEVEALFPICDPSTSDSGNFDNVLELMSLTGRDLPEAMMMMIPEAWQNDRLMDDDKKAFYRYASALIEPWDGPALVAFTDGRFAGATLDRNGLRPGRFYVTKSGRVIMGSEVGVVDIPEEDIERKGRLQPGNLFLIDFDEGRLVEDSEVKSRIAGSKPYKQWLESQMFTLDNVAPPPSPTPEGTFGLMGSSSVKSLVAPLRANGYTHETMDTLLLPMVETGGEAMGSMGNDAPLAVISERPKLVFEYFKQRFAQVTNPPIDPIREAVVTSLRCPVGPEGDLATMTERQAHRLELDAPFLTLEQLESLKAIDTEGWSTTVIDTTFSVKEGLKGAHECMARIRSQCSEAVESGSTFIVLSDRAASPERCALPSLLAVGVSHAHLVSSRQRTRVGLLLESMEPREVHQFCTLVGFGVDAVCPTLALEVISAMQADGLVGGQKKTKAELTEKYFAALSAGMLKVMSKMGISTLASYKGAQIFEAIGLSSEVIDAAFPMTISRVEGARLDDLCGDALRLHAMGYPGAPTVPGGVVSVKEADRFASADIAEADGVVLQDNGDLSYRTGADAELHLNDPAGIALLQEAVRSNDGKTAFRQYADVVNKLNSAITLRGLMKFRDDKATPVPIDEVQPAVEIMKRFCTGAMSYGSISLEAHSTLAEAMNLIGGKSNTGEGGENPKRLEPLEDGSQNPQRSAIKQVASGRFGVTSHYLTNADQLQIKMAQGAKPGEGGELPGAKVRGDIAATRGSTPGVGLISPPPHHDIYSIEDLAQLIYDLKRSNPSAEVSVKLVAESGVGVVASGVVKAYADHVLISGHDGGTGASKWTGIKSAGCPWELGLAETHQALVANDLRGRTRLQTDGSLKTGRDLVIAALLGAEEFGFATAPLITMGCIMMRKCHTNTCPVGIATQDPELRAKFEGKPEHVVNFFYMLAEDAREIMASLGFRTIDEMVGRADMLGPDEAVLSGNPKLRGVDLSALLKPAAEIRPGAAQTKVMDQDHQLELHIDRSLIKKASAALDDGTPVEFASHVVNEDRSAGATLSHEVSKRFGREGLPDGTIKVHFKGSAGQSFGCFLAPGIDFLLQGDANDYVGKGLSGGRVVVRKSDASTLVPSENIIVGNVCLYGATAGEAYFHGMAAERFAVRNSGAKAVVEGVGDHGMEYMTGGVVCILGDVGRNAFAGMSGGWGFVWDPKGSLADKANMDTCDLEPLVIDEDVAMVKDMLTKHVAYTGSELATRLLDDWELTQMAFVKVAPRDYKRALKEAEAERAVEEASADFAKRGVDPLEELKRIALEGGYNGLDTMKELAVEARLANPRDGVVPTGTSDKKRGFLDYERIGVPYRDVKERVNDWDEVHADTVSLEDQLSTQTARCMDCGTPYCTNTSQSQAPAVRGDVAFSHDAAKSGCPLGNKIPEWNELVWQGRWKDAYYRLIETSPFSEFTGRVCPAPCESACTLGIIEDPVSIKSHELTIIDKAFKEGWVQARPPMQRSGRSVAVIGSGPAGLAAAHRLNALGHTVTVYERDDRIGGLLMYGIPNMKLEKHLVERRVQLMRDEGVTFVTSARVGGADSPYPIQDLYAKNDAVVLAVGATKPRDLPIEGRDADGVHFAMKFLKANTKSLLDSQLDDGNYISAKGKKVVVIGGGDTGADCIGTSIRHGATQVVNFELLPEPPAERAPGNPWPQWARVFRVDYAHAESREVFGEDPRTYNILAKRFVKNDEGKLIGIDAVRVDWKPNPEGGRPLMEEVPGSEEHFECDLALLSMGFLGPEEIVAQELGVPLDARTNFDSAFGEFNTAVKGVFTAGDCRRGQSLVVWALAEGRGSADATHTYLRALDAAQDAVQMNGNGNGAAAQQSEEESESEAPSATSV</sequence>
<evidence type="ECO:0000256" key="6">
    <source>
        <dbReference type="ARBA" id="ARBA00009716"/>
    </source>
</evidence>
<dbReference type="Gene3D" id="3.50.50.60">
    <property type="entry name" value="FAD/NAD(P)-binding domain"/>
    <property type="match status" value="2"/>
</dbReference>
<dbReference type="GO" id="GO:0016040">
    <property type="term" value="F:glutamate synthase (NADH) activity"/>
    <property type="evidence" value="ECO:0007669"/>
    <property type="project" value="UniProtKB-EC"/>
</dbReference>
<dbReference type="InterPro" id="IPR036188">
    <property type="entry name" value="FAD/NAD-bd_sf"/>
</dbReference>
<dbReference type="NCBIfam" id="NF008730">
    <property type="entry name" value="PRK11750.1"/>
    <property type="match status" value="1"/>
</dbReference>
<keyword evidence="25" id="KW-1185">Reference proteome</keyword>
<dbReference type="FunFam" id="3.60.20.10:FF:000043">
    <property type="entry name" value="Glutamate synthase 1 [NADH] chloroplastic"/>
    <property type="match status" value="1"/>
</dbReference>
<evidence type="ECO:0000256" key="3">
    <source>
        <dbReference type="ARBA" id="ARBA00004802"/>
    </source>
</evidence>
<evidence type="ECO:0000313" key="24">
    <source>
        <dbReference type="EMBL" id="GHP01344.1"/>
    </source>
</evidence>
<dbReference type="InterPro" id="IPR006982">
    <property type="entry name" value="Glu_synth_centr_N"/>
</dbReference>
<evidence type="ECO:0000256" key="19">
    <source>
        <dbReference type="ARBA" id="ARBA00048867"/>
    </source>
</evidence>
<keyword evidence="8" id="KW-0285">Flavoprotein</keyword>
<keyword evidence="9" id="KW-0288">FMN</keyword>
<comment type="cofactor">
    <cofactor evidence="21">
        <name>[3Fe-4S] cluster</name>
        <dbReference type="ChEBI" id="CHEBI:21137"/>
    </cofactor>
    <text evidence="21">Binds 1 [3Fe-4S] cluster.</text>
</comment>
<dbReference type="InterPro" id="IPR013785">
    <property type="entry name" value="Aldolase_TIM"/>
</dbReference>
<dbReference type="InterPro" id="IPR023753">
    <property type="entry name" value="FAD/NAD-binding_dom"/>
</dbReference>